<dbReference type="CDD" id="cd00477">
    <property type="entry name" value="FTHFS"/>
    <property type="match status" value="1"/>
</dbReference>
<comment type="similarity">
    <text evidence="7 8">Belongs to the formate--tetrahydrofolate ligase family.</text>
</comment>
<dbReference type="GO" id="GO:0004329">
    <property type="term" value="F:formate-tetrahydrofolate ligase activity"/>
    <property type="evidence" value="ECO:0007669"/>
    <property type="project" value="UniProtKB-UniRule"/>
</dbReference>
<evidence type="ECO:0000256" key="7">
    <source>
        <dbReference type="ARBA" id="ARBA00061363"/>
    </source>
</evidence>
<evidence type="ECO:0000256" key="5">
    <source>
        <dbReference type="ARBA" id="ARBA00022840"/>
    </source>
</evidence>
<comment type="pathway">
    <text evidence="1 8">One-carbon metabolism; tetrahydrofolate interconversion.</text>
</comment>
<evidence type="ECO:0000256" key="8">
    <source>
        <dbReference type="HAMAP-Rule" id="MF_01543"/>
    </source>
</evidence>
<dbReference type="GO" id="GO:0005524">
    <property type="term" value="F:ATP binding"/>
    <property type="evidence" value="ECO:0007669"/>
    <property type="project" value="UniProtKB-UniRule"/>
</dbReference>
<evidence type="ECO:0000256" key="1">
    <source>
        <dbReference type="ARBA" id="ARBA00004777"/>
    </source>
</evidence>
<sequence length="551" mass="58761">MLSDIEIARKAHPLPIVTVAEKLGYSPDEVECYGKYKAKVPSAEGVKHGKLILVTAMNPTPLGEGKTTVSISLADALNRLGRNAALALREPSLGPVFGIKGGACGGGYAQIIPMEEINLHFTGDFHAITSANNLLSALIDNHIHFGNALGIREVIWRRCLDLNDRALREVEVALGGSVNGVPRRDGFTITAASEIMAILCLADSLGDLKRRIGNVTIGYGEGGKAIRARDLHAEESMTVLLKEAIKPNLVQTLEGTPAYVHGGPFANIAHGCNSILATRAALTHSDYTVTEAGFGAELGGEKFLDIKCRKAGIAPDCVVLVVTARSLKFNGGVAKEEAAKENVEALEAGFANVRRHLENLRKFNERAVVAINRFASDTEAELEAVKSLCAECGAEAVVTEGFAYGGAGALALAEKVMEYCDKPKRGIEFMYEPDAPLAEKITAVATKVYGAKEVKFSEKAMQMLERLGADDEIKGYPVCIAKTQYSFSSDDKALGAPEGFTFEVRDLIPRTGAEFVVAVCGKILLMPGLGASPNTERIKINTDDGEVSGLM</sequence>
<evidence type="ECO:0000256" key="3">
    <source>
        <dbReference type="ARBA" id="ARBA00022598"/>
    </source>
</evidence>
<organism evidence="9 10">
    <name type="scientific">Candidatus Stercoripulliclostridium pullicola</name>
    <dbReference type="NCBI Taxonomy" id="2840953"/>
    <lineage>
        <taxon>Bacteria</taxon>
        <taxon>Bacillati</taxon>
        <taxon>Bacillota</taxon>
        <taxon>Clostridia</taxon>
        <taxon>Eubacteriales</taxon>
        <taxon>Candidatus Stercoripulliclostridium</taxon>
    </lineage>
</organism>
<dbReference type="InterPro" id="IPR000559">
    <property type="entry name" value="Formate_THF_ligase"/>
</dbReference>
<dbReference type="PROSITE" id="PS00722">
    <property type="entry name" value="FTHFS_2"/>
    <property type="match status" value="1"/>
</dbReference>
<dbReference type="EC" id="6.3.4.3" evidence="8"/>
<evidence type="ECO:0000256" key="6">
    <source>
        <dbReference type="ARBA" id="ARBA00049033"/>
    </source>
</evidence>
<dbReference type="Gene3D" id="3.10.410.10">
    <property type="entry name" value="Formyltetrahydrofolate synthetase, domain 3"/>
    <property type="match status" value="1"/>
</dbReference>
<protein>
    <recommendedName>
        <fullName evidence="8">Formate--tetrahydrofolate ligase</fullName>
        <ecNumber evidence="8">6.3.4.3</ecNumber>
    </recommendedName>
    <alternativeName>
        <fullName evidence="8">Formyltetrahydrofolate synthetase</fullName>
        <shortName evidence="8">FHS</shortName>
        <shortName evidence="8">FTHFS</shortName>
    </alternativeName>
</protein>
<dbReference type="Pfam" id="PF01268">
    <property type="entry name" value="FTHFS"/>
    <property type="match status" value="1"/>
</dbReference>
<comment type="catalytic activity">
    <reaction evidence="6 8">
        <text>(6S)-5,6,7,8-tetrahydrofolate + formate + ATP = (6R)-10-formyltetrahydrofolate + ADP + phosphate</text>
        <dbReference type="Rhea" id="RHEA:20221"/>
        <dbReference type="ChEBI" id="CHEBI:15740"/>
        <dbReference type="ChEBI" id="CHEBI:30616"/>
        <dbReference type="ChEBI" id="CHEBI:43474"/>
        <dbReference type="ChEBI" id="CHEBI:57453"/>
        <dbReference type="ChEBI" id="CHEBI:195366"/>
        <dbReference type="ChEBI" id="CHEBI:456216"/>
        <dbReference type="EC" id="6.3.4.3"/>
    </reaction>
</comment>
<dbReference type="SUPFAM" id="SSF52540">
    <property type="entry name" value="P-loop containing nucleoside triphosphate hydrolases"/>
    <property type="match status" value="1"/>
</dbReference>
<dbReference type="GO" id="GO:0035999">
    <property type="term" value="P:tetrahydrofolate interconversion"/>
    <property type="evidence" value="ECO:0007669"/>
    <property type="project" value="UniProtKB-UniRule"/>
</dbReference>
<evidence type="ECO:0000313" key="10">
    <source>
        <dbReference type="Proteomes" id="UP000727857"/>
    </source>
</evidence>
<dbReference type="HAMAP" id="MF_01543">
    <property type="entry name" value="FTHFS"/>
    <property type="match status" value="1"/>
</dbReference>
<gene>
    <name evidence="8" type="primary">fhs</name>
    <name evidence="9" type="ORF">IAB16_07415</name>
</gene>
<evidence type="ECO:0000256" key="2">
    <source>
        <dbReference type="ARBA" id="ARBA00022563"/>
    </source>
</evidence>
<keyword evidence="2 8" id="KW-0554">One-carbon metabolism</keyword>
<dbReference type="Gene3D" id="3.40.50.300">
    <property type="entry name" value="P-loop containing nucleotide triphosphate hydrolases"/>
    <property type="match status" value="1"/>
</dbReference>
<keyword evidence="3 8" id="KW-0436">Ligase</keyword>
<name>A0A940DJE9_9FIRM</name>
<reference evidence="9" key="1">
    <citation type="submission" date="2020-10" db="EMBL/GenBank/DDBJ databases">
        <authorList>
            <person name="Gilroy R."/>
        </authorList>
    </citation>
    <scope>NUCLEOTIDE SEQUENCE</scope>
    <source>
        <strain evidence="9">517</strain>
    </source>
</reference>
<dbReference type="InterPro" id="IPR027417">
    <property type="entry name" value="P-loop_NTPase"/>
</dbReference>
<dbReference type="EMBL" id="JADINF010000190">
    <property type="protein sequence ID" value="MBO8424833.1"/>
    <property type="molecule type" value="Genomic_DNA"/>
</dbReference>
<accession>A0A940DJE9</accession>
<keyword evidence="5 8" id="KW-0067">ATP-binding</keyword>
<feature type="binding site" evidence="8">
    <location>
        <begin position="60"/>
        <end position="67"/>
    </location>
    <ligand>
        <name>ATP</name>
        <dbReference type="ChEBI" id="CHEBI:30616"/>
    </ligand>
</feature>
<dbReference type="Gene3D" id="3.30.1510.10">
    <property type="entry name" value="Domain 2, N(10)-formyltetrahydrofolate synthetase"/>
    <property type="match status" value="1"/>
</dbReference>
<reference evidence="9" key="2">
    <citation type="journal article" date="2021" name="PeerJ">
        <title>Extensive microbial diversity within the chicken gut microbiome revealed by metagenomics and culture.</title>
        <authorList>
            <person name="Gilroy R."/>
            <person name="Ravi A."/>
            <person name="Getino M."/>
            <person name="Pursley I."/>
            <person name="Horton D.L."/>
            <person name="Alikhan N.F."/>
            <person name="Baker D."/>
            <person name="Gharbi K."/>
            <person name="Hall N."/>
            <person name="Watson M."/>
            <person name="Adriaenssens E.M."/>
            <person name="Foster-Nyarko E."/>
            <person name="Jarju S."/>
            <person name="Secka A."/>
            <person name="Antonio M."/>
            <person name="Oren A."/>
            <person name="Chaudhuri R.R."/>
            <person name="La Ragione R."/>
            <person name="Hildebrand F."/>
            <person name="Pallen M.J."/>
        </authorList>
    </citation>
    <scope>NUCLEOTIDE SEQUENCE</scope>
    <source>
        <strain evidence="9">517</strain>
    </source>
</reference>
<comment type="caution">
    <text evidence="9">The sequence shown here is derived from an EMBL/GenBank/DDBJ whole genome shotgun (WGS) entry which is preliminary data.</text>
</comment>
<evidence type="ECO:0000256" key="4">
    <source>
        <dbReference type="ARBA" id="ARBA00022741"/>
    </source>
</evidence>
<dbReference type="InterPro" id="IPR020628">
    <property type="entry name" value="Formate_THF_ligase_CS"/>
</dbReference>
<proteinExistence type="inferred from homology"/>
<dbReference type="AlphaFoldDB" id="A0A940DJE9"/>
<dbReference type="Proteomes" id="UP000727857">
    <property type="component" value="Unassembled WGS sequence"/>
</dbReference>
<evidence type="ECO:0000313" key="9">
    <source>
        <dbReference type="EMBL" id="MBO8424833.1"/>
    </source>
</evidence>
<dbReference type="NCBIfam" id="NF010030">
    <property type="entry name" value="PRK13505.1"/>
    <property type="match status" value="1"/>
</dbReference>
<dbReference type="FunFam" id="3.30.1510.10:FF:000001">
    <property type="entry name" value="Formate--tetrahydrofolate ligase"/>
    <property type="match status" value="1"/>
</dbReference>
<keyword evidence="4 8" id="KW-0547">Nucleotide-binding</keyword>